<dbReference type="EMBL" id="JAIFZM010000006">
    <property type="protein sequence ID" value="MCG3419268.1"/>
    <property type="molecule type" value="Genomic_DNA"/>
</dbReference>
<sequence length="141" mass="16580">MVPFLYLSLDIYLVNQLLTEVVLNIIALVFICLTCSSVLASLFYFMLLYPHFSYIGFIIIFIIYFLCFLIFAVPIQIWLRKRPKLFSIKQLLIYFSVAFLVTILLFLIYGNPDLTQVFLISSFHSIVFWLLDSTLLKDKRI</sequence>
<dbReference type="Pfam" id="PF17094">
    <property type="entry name" value="UPF0715"/>
    <property type="match status" value="1"/>
</dbReference>
<feature type="transmembrane region" description="Helical" evidence="1">
    <location>
        <begin position="52"/>
        <end position="79"/>
    </location>
</feature>
<protein>
    <submittedName>
        <fullName evidence="2">UPF0715 family protein</fullName>
    </submittedName>
</protein>
<evidence type="ECO:0000313" key="2">
    <source>
        <dbReference type="EMBL" id="MCG3419268.1"/>
    </source>
</evidence>
<dbReference type="Proteomes" id="UP001199631">
    <property type="component" value="Unassembled WGS sequence"/>
</dbReference>
<keyword evidence="3" id="KW-1185">Reference proteome</keyword>
<organism evidence="2 3">
    <name type="scientific">Oceanobacillus jordanicus</name>
    <dbReference type="NCBI Taxonomy" id="2867266"/>
    <lineage>
        <taxon>Bacteria</taxon>
        <taxon>Bacillati</taxon>
        <taxon>Bacillota</taxon>
        <taxon>Bacilli</taxon>
        <taxon>Bacillales</taxon>
        <taxon>Bacillaceae</taxon>
        <taxon>Oceanobacillus</taxon>
    </lineage>
</organism>
<reference evidence="2 3" key="1">
    <citation type="journal article" date="2022" name="Evol. Bioinform. Online">
        <title>Draft Genome Sequence of Oceanobacillus jordanicus Strain GSFE11, a Halotolerant Plant Growth-Promoting Bacterial Endophyte Isolated From the Jordan Valley.</title>
        <authorList>
            <person name="Alhindi T."/>
            <person name="Albdaiwi R."/>
        </authorList>
    </citation>
    <scope>NUCLEOTIDE SEQUENCE [LARGE SCALE GENOMIC DNA]</scope>
    <source>
        <strain evidence="2 3">GSFE11</strain>
    </source>
</reference>
<dbReference type="AlphaFoldDB" id="A0AAW5B6T9"/>
<evidence type="ECO:0000313" key="3">
    <source>
        <dbReference type="Proteomes" id="UP001199631"/>
    </source>
</evidence>
<keyword evidence="1" id="KW-0812">Transmembrane</keyword>
<feature type="transmembrane region" description="Helical" evidence="1">
    <location>
        <begin position="91"/>
        <end position="110"/>
    </location>
</feature>
<name>A0AAW5B6T9_9BACI</name>
<accession>A0AAW5B6T9</accession>
<keyword evidence="1" id="KW-1133">Transmembrane helix</keyword>
<evidence type="ECO:0000256" key="1">
    <source>
        <dbReference type="SAM" id="Phobius"/>
    </source>
</evidence>
<comment type="caution">
    <text evidence="2">The sequence shown here is derived from an EMBL/GenBank/DDBJ whole genome shotgun (WGS) entry which is preliminary data.</text>
</comment>
<dbReference type="InterPro" id="IPR031374">
    <property type="entry name" value="UPF0715"/>
</dbReference>
<gene>
    <name evidence="2" type="ORF">K3T81_08900</name>
</gene>
<proteinExistence type="predicted"/>
<feature type="transmembrane region" description="Helical" evidence="1">
    <location>
        <begin position="21"/>
        <end position="46"/>
    </location>
</feature>
<keyword evidence="1" id="KW-0472">Membrane</keyword>
<feature type="transmembrane region" description="Helical" evidence="1">
    <location>
        <begin position="116"/>
        <end position="136"/>
    </location>
</feature>